<dbReference type="GO" id="GO:0046933">
    <property type="term" value="F:proton-transporting ATP synthase activity, rotational mechanism"/>
    <property type="evidence" value="ECO:0007669"/>
    <property type="project" value="TreeGrafter"/>
</dbReference>
<evidence type="ECO:0000256" key="4">
    <source>
        <dbReference type="ARBA" id="ARBA00022547"/>
    </source>
</evidence>
<sequence>MGKFSLSSIVILNSLFGQFDNDSLFLVPISFLVVVLILFCFVGITTPTFHPLVRGRLFAFRSSVQSFFIGFIFPDRASEIRGWILPLYSLNTMLISVNLVGLIPYTYSLTSHVSFTYGLAFPFWASMQFIGFFYYFNHRVSHFLPSGTPWSLVPFMVIIEFVGLFIQPVALGLRLAANMTAGHILIHLFCVSVWTLMSLSVIVSLTSFVVLVLLFVLEVGVSLIQAYVFVSLLSFFHSQNVEH</sequence>
<geneLocation type="mitochondrion" evidence="13"/>
<keyword evidence="6" id="KW-0375">Hydrogen ion transport</keyword>
<evidence type="ECO:0000256" key="11">
    <source>
        <dbReference type="RuleBase" id="RU004450"/>
    </source>
</evidence>
<dbReference type="PANTHER" id="PTHR11410:SF0">
    <property type="entry name" value="ATP SYNTHASE SUBUNIT A"/>
    <property type="match status" value="1"/>
</dbReference>
<keyword evidence="4" id="KW-0138">CF(0)</keyword>
<dbReference type="InterPro" id="IPR023011">
    <property type="entry name" value="ATP_synth_F0_asu_AS"/>
</dbReference>
<dbReference type="InterPro" id="IPR035908">
    <property type="entry name" value="F0_ATP_A_sf"/>
</dbReference>
<dbReference type="CDD" id="cd00310">
    <property type="entry name" value="ATP-synt_Fo_a_6"/>
    <property type="match status" value="1"/>
</dbReference>
<name>A0AAU7E540_9ECHN</name>
<evidence type="ECO:0000256" key="1">
    <source>
        <dbReference type="ARBA" id="ARBA00004141"/>
    </source>
</evidence>
<keyword evidence="10" id="KW-0066">ATP synthesis</keyword>
<feature type="transmembrane region" description="Helical" evidence="12">
    <location>
        <begin position="115"/>
        <end position="135"/>
    </location>
</feature>
<dbReference type="Pfam" id="PF00119">
    <property type="entry name" value="ATP-synt_A"/>
    <property type="match status" value="1"/>
</dbReference>
<feature type="transmembrane region" description="Helical" evidence="12">
    <location>
        <begin position="155"/>
        <end position="177"/>
    </location>
</feature>
<dbReference type="NCBIfam" id="TIGR01131">
    <property type="entry name" value="ATP_synt_6_or_A"/>
    <property type="match status" value="1"/>
</dbReference>
<feature type="transmembrane region" description="Helical" evidence="12">
    <location>
        <begin position="209"/>
        <end position="236"/>
    </location>
</feature>
<evidence type="ECO:0000256" key="9">
    <source>
        <dbReference type="ARBA" id="ARBA00023136"/>
    </source>
</evidence>
<dbReference type="PRINTS" id="PR00123">
    <property type="entry name" value="ATPASEA"/>
</dbReference>
<gene>
    <name evidence="13" type="primary">atp6</name>
</gene>
<dbReference type="PANTHER" id="PTHR11410">
    <property type="entry name" value="ATP SYNTHASE SUBUNIT A"/>
    <property type="match status" value="1"/>
</dbReference>
<dbReference type="AlphaFoldDB" id="A0AAU7E540"/>
<evidence type="ECO:0000256" key="2">
    <source>
        <dbReference type="ARBA" id="ARBA00006810"/>
    </source>
</evidence>
<dbReference type="EMBL" id="PP853087">
    <property type="protein sequence ID" value="XBH50157.1"/>
    <property type="molecule type" value="Genomic_DNA"/>
</dbReference>
<evidence type="ECO:0000256" key="6">
    <source>
        <dbReference type="ARBA" id="ARBA00022781"/>
    </source>
</evidence>
<evidence type="ECO:0000256" key="5">
    <source>
        <dbReference type="ARBA" id="ARBA00022692"/>
    </source>
</evidence>
<accession>A0AAU7E540</accession>
<dbReference type="GO" id="GO:0005743">
    <property type="term" value="C:mitochondrial inner membrane"/>
    <property type="evidence" value="ECO:0007669"/>
    <property type="project" value="UniProtKB-SubCell"/>
</dbReference>
<keyword evidence="5 12" id="KW-0812">Transmembrane</keyword>
<comment type="similarity">
    <text evidence="2">Belongs to the ATPase A chain family.</text>
</comment>
<dbReference type="GO" id="GO:0045259">
    <property type="term" value="C:proton-transporting ATP synthase complex"/>
    <property type="evidence" value="ECO:0007669"/>
    <property type="project" value="UniProtKB-KW"/>
</dbReference>
<feature type="transmembrane region" description="Helical" evidence="12">
    <location>
        <begin position="27"/>
        <end position="45"/>
    </location>
</feature>
<keyword evidence="9 12" id="KW-0472">Membrane</keyword>
<keyword evidence="8" id="KW-0406">Ion transport</keyword>
<feature type="transmembrane region" description="Helical" evidence="12">
    <location>
        <begin position="80"/>
        <end position="103"/>
    </location>
</feature>
<proteinExistence type="inferred from homology"/>
<keyword evidence="7 12" id="KW-1133">Transmembrane helix</keyword>
<evidence type="ECO:0000256" key="7">
    <source>
        <dbReference type="ARBA" id="ARBA00022989"/>
    </source>
</evidence>
<dbReference type="Gene3D" id="1.20.120.220">
    <property type="entry name" value="ATP synthase, F0 complex, subunit A"/>
    <property type="match status" value="1"/>
</dbReference>
<evidence type="ECO:0000256" key="8">
    <source>
        <dbReference type="ARBA" id="ARBA00023065"/>
    </source>
</evidence>
<evidence type="ECO:0000313" key="13">
    <source>
        <dbReference type="EMBL" id="XBH50157.1"/>
    </source>
</evidence>
<evidence type="ECO:0000256" key="3">
    <source>
        <dbReference type="ARBA" id="ARBA00022448"/>
    </source>
</evidence>
<feature type="transmembrane region" description="Helical" evidence="12">
    <location>
        <begin position="184"/>
        <end position="203"/>
    </location>
</feature>
<dbReference type="InterPro" id="IPR045083">
    <property type="entry name" value="ATP_synth_F0_asu_bact/mt"/>
</dbReference>
<organism evidence="13">
    <name type="scientific">Protankyra bidentata</name>
    <dbReference type="NCBI Taxonomy" id="2904677"/>
    <lineage>
        <taxon>Eukaryota</taxon>
        <taxon>Metazoa</taxon>
        <taxon>Echinodermata</taxon>
        <taxon>Eleutherozoa</taxon>
        <taxon>Echinozoa</taxon>
        <taxon>Holothuroidea</taxon>
        <taxon>Apodacea</taxon>
        <taxon>Apodida</taxon>
        <taxon>Synaptidae</taxon>
        <taxon>Protankyra</taxon>
    </lineage>
</organism>
<evidence type="ECO:0000256" key="10">
    <source>
        <dbReference type="ARBA" id="ARBA00023310"/>
    </source>
</evidence>
<keyword evidence="3" id="KW-0813">Transport</keyword>
<evidence type="ECO:0000256" key="12">
    <source>
        <dbReference type="SAM" id="Phobius"/>
    </source>
</evidence>
<keyword evidence="13" id="KW-0496">Mitochondrion</keyword>
<reference evidence="13" key="1">
    <citation type="submission" date="2024-05" db="EMBL/GenBank/DDBJ databases">
        <authorList>
            <person name="Zheng S."/>
            <person name="Shi X."/>
        </authorList>
    </citation>
    <scope>NUCLEOTIDE SEQUENCE</scope>
</reference>
<dbReference type="SUPFAM" id="SSF81336">
    <property type="entry name" value="F1F0 ATP synthase subunit A"/>
    <property type="match status" value="1"/>
</dbReference>
<comment type="subcellular location">
    <subcellularLocation>
        <location evidence="1">Membrane</location>
        <topology evidence="1">Multi-pass membrane protein</topology>
    </subcellularLocation>
    <subcellularLocation>
        <location evidence="11">Mitochondrion inner membrane</location>
        <topology evidence="11">Multi-pass membrane protein</topology>
    </subcellularLocation>
</comment>
<dbReference type="InterPro" id="IPR000568">
    <property type="entry name" value="ATP_synth_F0_asu"/>
</dbReference>
<dbReference type="PROSITE" id="PS00449">
    <property type="entry name" value="ATPASE_A"/>
    <property type="match status" value="1"/>
</dbReference>
<protein>
    <recommendedName>
        <fullName evidence="11">ATP synthase subunit a</fullName>
    </recommendedName>
</protein>